<gene>
    <name evidence="2" type="ORF">BK648_12920</name>
</gene>
<evidence type="ECO:0000313" key="2">
    <source>
        <dbReference type="EMBL" id="ROM49083.1"/>
    </source>
</evidence>
<organism evidence="2 3">
    <name type="scientific">Pseudomonas poae</name>
    <dbReference type="NCBI Taxonomy" id="200451"/>
    <lineage>
        <taxon>Bacteria</taxon>
        <taxon>Pseudomonadati</taxon>
        <taxon>Pseudomonadota</taxon>
        <taxon>Gammaproteobacteria</taxon>
        <taxon>Pseudomonadales</taxon>
        <taxon>Pseudomonadaceae</taxon>
        <taxon>Pseudomonas</taxon>
    </lineage>
</organism>
<sequence length="126" mass="13472">MKRFFALVVLMLAFLSPQAFAGCWAITDTYTGILEGESEKVAYGPFTITSANGCLSANIDASISAVDRGRPPQLSIQQEVGSSWVQVAGNVGNNVLYSGSFGTYRVLIKNPDAAPKVYLGTVKYGR</sequence>
<feature type="signal peptide" evidence="1">
    <location>
        <begin position="1"/>
        <end position="21"/>
    </location>
</feature>
<dbReference type="Proteomes" id="UP000284656">
    <property type="component" value="Unassembled WGS sequence"/>
</dbReference>
<dbReference type="EMBL" id="MOAY01000045">
    <property type="protein sequence ID" value="ROM49083.1"/>
    <property type="molecule type" value="Genomic_DNA"/>
</dbReference>
<reference evidence="2 3" key="1">
    <citation type="submission" date="2016-10" db="EMBL/GenBank/DDBJ databases">
        <title>Comparative genome analysis of multiple Pseudomonas spp. focuses on biocontrol and plant growth promoting traits.</title>
        <authorList>
            <person name="Tao X.-Y."/>
            <person name="Taylor C.G."/>
        </authorList>
    </citation>
    <scope>NUCLEOTIDE SEQUENCE [LARGE SCALE GENOMIC DNA]</scope>
    <source>
        <strain evidence="2 3">29G9</strain>
    </source>
</reference>
<proteinExistence type="predicted"/>
<dbReference type="AlphaFoldDB" id="A0A423F3B6"/>
<protein>
    <submittedName>
        <fullName evidence="2">Uncharacterized protein</fullName>
    </submittedName>
</protein>
<evidence type="ECO:0000256" key="1">
    <source>
        <dbReference type="SAM" id="SignalP"/>
    </source>
</evidence>
<dbReference type="RefSeq" id="WP_123716381.1">
    <property type="nucleotide sequence ID" value="NZ_MOAY01000045.1"/>
</dbReference>
<keyword evidence="1" id="KW-0732">Signal</keyword>
<comment type="caution">
    <text evidence="2">The sequence shown here is derived from an EMBL/GenBank/DDBJ whole genome shotgun (WGS) entry which is preliminary data.</text>
</comment>
<name>A0A423F3B6_9PSED</name>
<feature type="chain" id="PRO_5019028803" evidence="1">
    <location>
        <begin position="22"/>
        <end position="126"/>
    </location>
</feature>
<dbReference type="PROSITE" id="PS51257">
    <property type="entry name" value="PROKAR_LIPOPROTEIN"/>
    <property type="match status" value="1"/>
</dbReference>
<accession>A0A423F3B6</accession>
<evidence type="ECO:0000313" key="3">
    <source>
        <dbReference type="Proteomes" id="UP000284656"/>
    </source>
</evidence>